<reference evidence="2" key="1">
    <citation type="journal article" date="2013" name="Genetics">
        <title>The draft genome and transcriptome of Panagrellus redivivus are shaped by the harsh demands of a free-living lifestyle.</title>
        <authorList>
            <person name="Srinivasan J."/>
            <person name="Dillman A.R."/>
            <person name="Macchietto M.G."/>
            <person name="Heikkinen L."/>
            <person name="Lakso M."/>
            <person name="Fracchia K.M."/>
            <person name="Antoshechkin I."/>
            <person name="Mortazavi A."/>
            <person name="Wong G."/>
            <person name="Sternberg P.W."/>
        </authorList>
    </citation>
    <scope>NUCLEOTIDE SEQUENCE [LARGE SCALE GENOMIC DNA]</scope>
    <source>
        <strain evidence="2">MT8872</strain>
    </source>
</reference>
<protein>
    <submittedName>
        <fullName evidence="3">SKP1-like protein 21</fullName>
    </submittedName>
</protein>
<proteinExistence type="predicted"/>
<sequence length="360" mass="41153">MTMTIANQPKTMKLVFSDHKAVEISVNMINECEALKEDTGDYRGIEALFVPVKCAGFTNAFKFLKFYDNTDPDTNFDAFLKATKRAVKFVHGLSDRDKSQMVYTIDFLQCKRLVDCMQMYIKVVNNNYEIEAFGKLPRFVKKFTLDHKTIRIPREIIRESEVLIILFKAFGNISSKQRIALSSVSYHKALKALNLCDLDTPHVPLTMPPPDAPMTPELSEFAEENQPVMDYFKTLMNLDLYEINKVASFLSIRRLCDLINVYIITLDEDRRERVLRGQVAINEYFRHMEDIQQEDEDDNQYVLPAEGVGGMRIASLADTDHSSVAINGQLDRTRASWPTRATSLTPAKPPRPSPRPLTPL</sequence>
<evidence type="ECO:0000313" key="3">
    <source>
        <dbReference type="WBParaSite" id="Pan_g21724.t1"/>
    </source>
</evidence>
<organism evidence="2 3">
    <name type="scientific">Panagrellus redivivus</name>
    <name type="common">Microworm</name>
    <dbReference type="NCBI Taxonomy" id="6233"/>
    <lineage>
        <taxon>Eukaryota</taxon>
        <taxon>Metazoa</taxon>
        <taxon>Ecdysozoa</taxon>
        <taxon>Nematoda</taxon>
        <taxon>Chromadorea</taxon>
        <taxon>Rhabditida</taxon>
        <taxon>Tylenchina</taxon>
        <taxon>Panagrolaimomorpha</taxon>
        <taxon>Panagrolaimoidea</taxon>
        <taxon>Panagrolaimidae</taxon>
        <taxon>Panagrellus</taxon>
    </lineage>
</organism>
<evidence type="ECO:0000256" key="1">
    <source>
        <dbReference type="SAM" id="MobiDB-lite"/>
    </source>
</evidence>
<accession>A0A7E4VIX7</accession>
<keyword evidence="2" id="KW-1185">Reference proteome</keyword>
<dbReference type="AlphaFoldDB" id="A0A7E4VIX7"/>
<evidence type="ECO:0000313" key="2">
    <source>
        <dbReference type="Proteomes" id="UP000492821"/>
    </source>
</evidence>
<dbReference type="Proteomes" id="UP000492821">
    <property type="component" value="Unassembled WGS sequence"/>
</dbReference>
<reference evidence="3" key="2">
    <citation type="submission" date="2020-10" db="UniProtKB">
        <authorList>
            <consortium name="WormBaseParasite"/>
        </authorList>
    </citation>
    <scope>IDENTIFICATION</scope>
</reference>
<feature type="region of interest" description="Disordered" evidence="1">
    <location>
        <begin position="335"/>
        <end position="360"/>
    </location>
</feature>
<name>A0A7E4VIX7_PANRE</name>
<feature type="compositionally biased region" description="Pro residues" evidence="1">
    <location>
        <begin position="347"/>
        <end position="360"/>
    </location>
</feature>
<dbReference type="WBParaSite" id="Pan_g21724.t1">
    <property type="protein sequence ID" value="Pan_g21724.t1"/>
    <property type="gene ID" value="Pan_g21724"/>
</dbReference>